<reference evidence="1 2" key="1">
    <citation type="submission" date="2016-12" db="EMBL/GenBank/DDBJ databases">
        <title>Genome sequencing of Methylocaldum marinum.</title>
        <authorList>
            <person name="Takeuchi M."/>
            <person name="Kamagata Y."/>
            <person name="Hiraoka S."/>
            <person name="Oshima K."/>
            <person name="Hattori M."/>
            <person name="Iwasaki W."/>
        </authorList>
    </citation>
    <scope>NUCLEOTIDE SEQUENCE [LARGE SCALE GENOMIC DNA]</scope>
    <source>
        <strain evidence="1 2">S8</strain>
    </source>
</reference>
<evidence type="ECO:0000313" key="1">
    <source>
        <dbReference type="EMBL" id="BBA33857.1"/>
    </source>
</evidence>
<accession>A0A250KQI5</accession>
<evidence type="ECO:0000313" key="2">
    <source>
        <dbReference type="Proteomes" id="UP000266313"/>
    </source>
</evidence>
<proteinExistence type="predicted"/>
<dbReference type="AlphaFoldDB" id="A0A250KQI5"/>
<gene>
    <name evidence="1" type="ORF">sS8_1903</name>
</gene>
<sequence length="61" mass="6574">MRRLCTESTCTYSGRSVQLADCVTMEVELRATSKGMEYPSNPNVTEVAMGAGLRTTAKAAE</sequence>
<dbReference type="Proteomes" id="UP000266313">
    <property type="component" value="Chromosome"/>
</dbReference>
<keyword evidence="2" id="KW-1185">Reference proteome</keyword>
<organism evidence="1 2">
    <name type="scientific">Methylocaldum marinum</name>
    <dbReference type="NCBI Taxonomy" id="1432792"/>
    <lineage>
        <taxon>Bacteria</taxon>
        <taxon>Pseudomonadati</taxon>
        <taxon>Pseudomonadota</taxon>
        <taxon>Gammaproteobacteria</taxon>
        <taxon>Methylococcales</taxon>
        <taxon>Methylococcaceae</taxon>
        <taxon>Methylocaldum</taxon>
    </lineage>
</organism>
<dbReference type="EMBL" id="AP017928">
    <property type="protein sequence ID" value="BBA33857.1"/>
    <property type="molecule type" value="Genomic_DNA"/>
</dbReference>
<dbReference type="KEGG" id="mmai:sS8_1903"/>
<protein>
    <submittedName>
        <fullName evidence="1">Putative sensor with HAMP domain</fullName>
    </submittedName>
</protein>
<name>A0A250KQI5_9GAMM</name>